<dbReference type="SUPFAM" id="SSF56645">
    <property type="entry name" value="Acyl-CoA dehydrogenase NM domain-like"/>
    <property type="match status" value="1"/>
</dbReference>
<accession>A0A974W6A6</accession>
<keyword evidence="5" id="KW-0560">Oxidoreductase</keyword>
<dbReference type="InterPro" id="IPR013786">
    <property type="entry name" value="AcylCoA_DH/ox_N"/>
</dbReference>
<organism evidence="8 9">
    <name type="scientific">Rhodococcus pseudokoreensis</name>
    <dbReference type="NCBI Taxonomy" id="2811421"/>
    <lineage>
        <taxon>Bacteria</taxon>
        <taxon>Bacillati</taxon>
        <taxon>Actinomycetota</taxon>
        <taxon>Actinomycetes</taxon>
        <taxon>Mycobacteriales</taxon>
        <taxon>Nocardiaceae</taxon>
        <taxon>Rhodococcus</taxon>
    </lineage>
</organism>
<dbReference type="Gene3D" id="1.10.540.10">
    <property type="entry name" value="Acyl-CoA dehydrogenase/oxidase, N-terminal domain"/>
    <property type="match status" value="1"/>
</dbReference>
<dbReference type="EMBL" id="CP070619">
    <property type="protein sequence ID" value="QSE92053.1"/>
    <property type="molecule type" value="Genomic_DNA"/>
</dbReference>
<gene>
    <name evidence="8" type="ORF">JWS13_27150</name>
</gene>
<dbReference type="Pfam" id="PF00441">
    <property type="entry name" value="Acyl-CoA_dh_1"/>
    <property type="match status" value="1"/>
</dbReference>
<evidence type="ECO:0000259" key="7">
    <source>
        <dbReference type="Pfam" id="PF02771"/>
    </source>
</evidence>
<comment type="cofactor">
    <cofactor evidence="1">
        <name>FAD</name>
        <dbReference type="ChEBI" id="CHEBI:57692"/>
    </cofactor>
</comment>
<feature type="domain" description="Acyl-CoA dehydrogenase/oxidase N-terminal" evidence="7">
    <location>
        <begin position="7"/>
        <end position="119"/>
    </location>
</feature>
<dbReference type="PANTHER" id="PTHR43884:SF20">
    <property type="entry name" value="ACYL-COA DEHYDROGENASE FADE28"/>
    <property type="match status" value="1"/>
</dbReference>
<dbReference type="Proteomes" id="UP000662986">
    <property type="component" value="Chromosome"/>
</dbReference>
<dbReference type="InterPro" id="IPR009075">
    <property type="entry name" value="AcylCo_DH/oxidase_C"/>
</dbReference>
<evidence type="ECO:0000256" key="1">
    <source>
        <dbReference type="ARBA" id="ARBA00001974"/>
    </source>
</evidence>
<evidence type="ECO:0000256" key="4">
    <source>
        <dbReference type="ARBA" id="ARBA00022827"/>
    </source>
</evidence>
<dbReference type="InterPro" id="IPR009100">
    <property type="entry name" value="AcylCoA_DH/oxidase_NM_dom_sf"/>
</dbReference>
<dbReference type="InterPro" id="IPR037069">
    <property type="entry name" value="AcylCoA_DH/ox_N_sf"/>
</dbReference>
<dbReference type="Gene3D" id="1.20.140.10">
    <property type="entry name" value="Butyryl-CoA Dehydrogenase, subunit A, domain 3"/>
    <property type="match status" value="1"/>
</dbReference>
<dbReference type="Pfam" id="PF02771">
    <property type="entry name" value="Acyl-CoA_dh_N"/>
    <property type="match status" value="1"/>
</dbReference>
<evidence type="ECO:0000259" key="6">
    <source>
        <dbReference type="Pfam" id="PF00441"/>
    </source>
</evidence>
<evidence type="ECO:0000256" key="3">
    <source>
        <dbReference type="ARBA" id="ARBA00022630"/>
    </source>
</evidence>
<reference evidence="8 9" key="2">
    <citation type="journal article" date="2022" name="Arch. Microbiol.">
        <title>Rhodococcus pseudokoreensis sp. nov. isolated from the rhizosphere of young M26 apple rootstocks.</title>
        <authorList>
            <person name="Kampfer P."/>
            <person name="Glaeser S.P."/>
            <person name="Blom J."/>
            <person name="Wolf J."/>
            <person name="Benning S."/>
            <person name="Schloter M."/>
            <person name="Neumann-Schaal M."/>
        </authorList>
    </citation>
    <scope>NUCLEOTIDE SEQUENCE [LARGE SCALE GENOMIC DNA]</scope>
    <source>
        <strain evidence="8 9">R79</strain>
    </source>
</reference>
<dbReference type="CDD" id="cd00567">
    <property type="entry name" value="ACAD"/>
    <property type="match status" value="1"/>
</dbReference>
<evidence type="ECO:0000313" key="8">
    <source>
        <dbReference type="EMBL" id="QSE92053.1"/>
    </source>
</evidence>
<dbReference type="InterPro" id="IPR036250">
    <property type="entry name" value="AcylCo_DH-like_C"/>
</dbReference>
<dbReference type="Gene3D" id="2.40.110.10">
    <property type="entry name" value="Butyryl-CoA Dehydrogenase, subunit A, domain 2"/>
    <property type="match status" value="1"/>
</dbReference>
<sequence>MSDVMFEEREQLRSAVRSVIARHRDVRGWLESTAESGDGCDLGLWRTLAEEVGVAGLLVAEDLGGAGAQVADAAAVFEEAGRALSPVPLFSTVGLASAILLGCGDAPDAQRLLQKVADGAVVATVAFHEIDSGWFLPPRSTAATEKNGEWHLTGAKGFVVDAAAADIILVTAATPTGTGLFAVNADVSGLQRRTLESLDLVRPLGVVEFEDTPATLLAVGDAASQAVAGGLDLAVTLLSAELVGAGQQCLDQAVAYVKQRVQFDRKIGSFQAIKHTLVDVLLELEMARSAADAAASAAEKWLHSPGPENATAFAIAASVSKSVCADAFMHIAEETLHVFGGIGFTWEHDAHLYYRRAKFGELYLGTADEHRERVARLSGLGERRV</sequence>
<protein>
    <submittedName>
        <fullName evidence="8">Acyl-CoA/acyl-ACP dehydrogenase</fullName>
    </submittedName>
</protein>
<dbReference type="InterPro" id="IPR046373">
    <property type="entry name" value="Acyl-CoA_Oxase/DH_mid-dom_sf"/>
</dbReference>
<comment type="similarity">
    <text evidence="2">Belongs to the acyl-CoA dehydrogenase family.</text>
</comment>
<dbReference type="PANTHER" id="PTHR43884">
    <property type="entry name" value="ACYL-COA DEHYDROGENASE"/>
    <property type="match status" value="1"/>
</dbReference>
<name>A0A974W6A6_9NOCA</name>
<keyword evidence="4" id="KW-0274">FAD</keyword>
<keyword evidence="9" id="KW-1185">Reference proteome</keyword>
<dbReference type="RefSeq" id="WP_206008420.1">
    <property type="nucleotide sequence ID" value="NZ_CP070619.1"/>
</dbReference>
<proteinExistence type="inferred from homology"/>
<dbReference type="SUPFAM" id="SSF47203">
    <property type="entry name" value="Acyl-CoA dehydrogenase C-terminal domain-like"/>
    <property type="match status" value="1"/>
</dbReference>
<evidence type="ECO:0000256" key="5">
    <source>
        <dbReference type="ARBA" id="ARBA00023002"/>
    </source>
</evidence>
<feature type="domain" description="Acyl-CoA dehydrogenase/oxidase C-terminal" evidence="6">
    <location>
        <begin position="236"/>
        <end position="376"/>
    </location>
</feature>
<reference evidence="8 9" key="1">
    <citation type="journal article" date="2021" name="Microbiol. Resour. Announc.">
        <title>Complete Genome Sequences of Two Rhodococcus sp. Strains with Large and Linear Chromosomes, Isolated from Apple Rhizosphere.</title>
        <authorList>
            <person name="Benning S."/>
            <person name="Brugnone N."/>
            <person name="Siani R."/>
            <person name="Kublik S."/>
            <person name="Schloter M."/>
            <person name="Rad V."/>
        </authorList>
    </citation>
    <scope>NUCLEOTIDE SEQUENCE [LARGE SCALE GENOMIC DNA]</scope>
    <source>
        <strain evidence="8 9">R79</strain>
    </source>
</reference>
<evidence type="ECO:0000256" key="2">
    <source>
        <dbReference type="ARBA" id="ARBA00009347"/>
    </source>
</evidence>
<keyword evidence="3" id="KW-0285">Flavoprotein</keyword>
<evidence type="ECO:0000313" key="9">
    <source>
        <dbReference type="Proteomes" id="UP000662986"/>
    </source>
</evidence>